<name>A0ABP2Y5C7_9BACT</name>
<comment type="caution">
    <text evidence="1">The sequence shown here is derived from an EMBL/GenBank/DDBJ whole genome shotgun (WGS) entry which is preliminary data.</text>
</comment>
<evidence type="ECO:0000313" key="1">
    <source>
        <dbReference type="EMBL" id="ERJ75131.1"/>
    </source>
</evidence>
<dbReference type="Proteomes" id="UP000016660">
    <property type="component" value="Unassembled WGS sequence"/>
</dbReference>
<dbReference type="EMBL" id="AWUY01000181">
    <property type="protein sequence ID" value="ERJ75131.1"/>
    <property type="molecule type" value="Genomic_DNA"/>
</dbReference>
<sequence length="46" mass="5210">MGYVLLSFGLLLAQIVSSFGRIVHYAPLFTAYFCSIKTLKYSKTNF</sequence>
<accession>A0ABP2Y5C7</accession>
<organism evidence="1 2">
    <name type="scientific">Prevotella disiens JCM 6334 = ATCC 29426</name>
    <dbReference type="NCBI Taxonomy" id="1235811"/>
    <lineage>
        <taxon>Bacteria</taxon>
        <taxon>Pseudomonadati</taxon>
        <taxon>Bacteroidota</taxon>
        <taxon>Bacteroidia</taxon>
        <taxon>Bacteroidales</taxon>
        <taxon>Prevotellaceae</taxon>
        <taxon>Prevotella</taxon>
    </lineage>
</organism>
<evidence type="ECO:0000313" key="2">
    <source>
        <dbReference type="Proteomes" id="UP000016660"/>
    </source>
</evidence>
<protein>
    <submittedName>
        <fullName evidence="1">Uncharacterized protein</fullName>
    </submittedName>
</protein>
<proteinExistence type="predicted"/>
<gene>
    <name evidence="1" type="ORF">HMPREF0653_02023</name>
</gene>
<reference evidence="1 2" key="1">
    <citation type="submission" date="2013-06" db="EMBL/GenBank/DDBJ databases">
        <authorList>
            <person name="Weinstock G."/>
            <person name="Sodergren E."/>
            <person name="Lobos E.A."/>
            <person name="Fulton L."/>
            <person name="Fulton R."/>
            <person name="Courtney L."/>
            <person name="Fronick C."/>
            <person name="O'Laughlin M."/>
            <person name="Godfrey J."/>
            <person name="Wilson R.M."/>
            <person name="Miner T."/>
            <person name="Farmer C."/>
            <person name="Delehaunty K."/>
            <person name="Cordes M."/>
            <person name="Minx P."/>
            <person name="Tomlinson C."/>
            <person name="Chen J."/>
            <person name="Wollam A."/>
            <person name="Pepin K.H."/>
            <person name="Bhonagiri V."/>
            <person name="Zhang X."/>
            <person name="Warren W."/>
            <person name="Mitreva M."/>
            <person name="Mardis E.R."/>
            <person name="Wilson R.K."/>
        </authorList>
    </citation>
    <scope>NUCLEOTIDE SEQUENCE [LARGE SCALE GENOMIC DNA]</scope>
    <source>
        <strain evidence="1 2">ATCC 29426</strain>
    </source>
</reference>
<keyword evidence="2" id="KW-1185">Reference proteome</keyword>